<keyword evidence="1" id="KW-0732">Signal</keyword>
<gene>
    <name evidence="2" type="ORF">IAD06_01450</name>
</gene>
<comment type="caution">
    <text evidence="2">The sequence shown here is derived from an EMBL/GenBank/DDBJ whole genome shotgun (WGS) entry which is preliminary data.</text>
</comment>
<dbReference type="Proteomes" id="UP000886722">
    <property type="component" value="Unassembled WGS sequence"/>
</dbReference>
<accession>A0A9D1GD52</accession>
<dbReference type="InterPro" id="IPR010870">
    <property type="entry name" value="Porin_O/P"/>
</dbReference>
<feature type="signal peptide" evidence="1">
    <location>
        <begin position="1"/>
        <end position="19"/>
    </location>
</feature>
<evidence type="ECO:0000256" key="1">
    <source>
        <dbReference type="SAM" id="SignalP"/>
    </source>
</evidence>
<protein>
    <submittedName>
        <fullName evidence="2">Porin</fullName>
    </submittedName>
</protein>
<dbReference type="AlphaFoldDB" id="A0A9D1GD52"/>
<dbReference type="Gene3D" id="2.40.160.10">
    <property type="entry name" value="Porin"/>
    <property type="match status" value="1"/>
</dbReference>
<dbReference type="SUPFAM" id="SSF56935">
    <property type="entry name" value="Porins"/>
    <property type="match status" value="1"/>
</dbReference>
<dbReference type="EMBL" id="DVKT01000006">
    <property type="protein sequence ID" value="HIT38693.1"/>
    <property type="molecule type" value="Genomic_DNA"/>
</dbReference>
<dbReference type="InterPro" id="IPR023614">
    <property type="entry name" value="Porin_dom_sf"/>
</dbReference>
<organism evidence="2 3">
    <name type="scientific">Candidatus Caccoplasma intestinavium</name>
    <dbReference type="NCBI Taxonomy" id="2840716"/>
    <lineage>
        <taxon>Bacteria</taxon>
        <taxon>Pseudomonadati</taxon>
        <taxon>Bacteroidota</taxon>
        <taxon>Bacteroidia</taxon>
        <taxon>Bacteroidales</taxon>
        <taxon>Bacteroidaceae</taxon>
        <taxon>Bacteroidaceae incertae sedis</taxon>
        <taxon>Candidatus Caccoplasma</taxon>
    </lineage>
</organism>
<reference evidence="2" key="1">
    <citation type="submission" date="2020-10" db="EMBL/GenBank/DDBJ databases">
        <authorList>
            <person name="Gilroy R."/>
        </authorList>
    </citation>
    <scope>NUCLEOTIDE SEQUENCE</scope>
    <source>
        <strain evidence="2">21143</strain>
    </source>
</reference>
<dbReference type="Pfam" id="PF07396">
    <property type="entry name" value="Porin_O_P"/>
    <property type="match status" value="1"/>
</dbReference>
<name>A0A9D1GD52_9BACT</name>
<reference evidence="2" key="2">
    <citation type="journal article" date="2021" name="PeerJ">
        <title>Extensive microbial diversity within the chicken gut microbiome revealed by metagenomics and culture.</title>
        <authorList>
            <person name="Gilroy R."/>
            <person name="Ravi A."/>
            <person name="Getino M."/>
            <person name="Pursley I."/>
            <person name="Horton D.L."/>
            <person name="Alikhan N.F."/>
            <person name="Baker D."/>
            <person name="Gharbi K."/>
            <person name="Hall N."/>
            <person name="Watson M."/>
            <person name="Adriaenssens E.M."/>
            <person name="Foster-Nyarko E."/>
            <person name="Jarju S."/>
            <person name="Secka A."/>
            <person name="Antonio M."/>
            <person name="Oren A."/>
            <person name="Chaudhuri R.R."/>
            <person name="La Ragione R."/>
            <person name="Hildebrand F."/>
            <person name="Pallen M.J."/>
        </authorList>
    </citation>
    <scope>NUCLEOTIDE SEQUENCE</scope>
    <source>
        <strain evidence="2">21143</strain>
    </source>
</reference>
<evidence type="ECO:0000313" key="2">
    <source>
        <dbReference type="EMBL" id="HIT38693.1"/>
    </source>
</evidence>
<evidence type="ECO:0000313" key="3">
    <source>
        <dbReference type="Proteomes" id="UP000886722"/>
    </source>
</evidence>
<proteinExistence type="predicted"/>
<feature type="chain" id="PRO_5039147052" evidence="1">
    <location>
        <begin position="20"/>
        <end position="403"/>
    </location>
</feature>
<sequence length="403" mass="44664">MKKIFFLVMLSVLSLSAMAQYAEDTENGIVSLAGKEGFTLKSKKGDFVFKPYLLVQASANVNWYDDEGLDKAYNQDNVANTGFAIPYAVLGFTGKAFGKLTFNLSINAATTGAAILQQAWFDVQMKETFAVRVGKFKTPFAHAYLTTLGETLMPTLPVSLTSSVIMPYSLNAVTPNIGTGFDIGFEFHGMIKEKFGYEIGLFNGTGSTVNLATKTLSDDWHIPSLLYAARLTYMPKGVMPATQGSPHLLHEDKYLVGVSGSLNVESENESTNDARVGVEFAMLKNRLYIGAEAYYMHVGFTKRQKIDETYNYLGGYVQGGYFVLNCLQVAARYDFFNRNGLDTEGFLNMPAVGFNYFFPKCNLKLQAMYQFIGRTGHETQLDRDNDDLGLAMHSGTVQLQYTF</sequence>